<dbReference type="PANTHER" id="PTHR11177:SF228">
    <property type="entry name" value="CHITINASE"/>
    <property type="match status" value="1"/>
</dbReference>
<dbReference type="Pfam" id="PF00704">
    <property type="entry name" value="Glyco_hydro_18"/>
    <property type="match status" value="1"/>
</dbReference>
<comment type="similarity">
    <text evidence="3">Belongs to the glycosyl hydrolase 18 family. Chitinase class V subfamily.</text>
</comment>
<proteinExistence type="inferred from homology"/>
<dbReference type="Gene3D" id="3.20.20.80">
    <property type="entry name" value="Glycosidases"/>
    <property type="match status" value="1"/>
</dbReference>
<gene>
    <name evidence="13" type="ORF">F5X68DRAFT_199662</name>
</gene>
<evidence type="ECO:0000259" key="12">
    <source>
        <dbReference type="PROSITE" id="PS51910"/>
    </source>
</evidence>
<reference evidence="13" key="1">
    <citation type="journal article" date="2021" name="Nat. Commun.">
        <title>Genetic determinants of endophytism in the Arabidopsis root mycobiome.</title>
        <authorList>
            <person name="Mesny F."/>
            <person name="Miyauchi S."/>
            <person name="Thiergart T."/>
            <person name="Pickel B."/>
            <person name="Atanasova L."/>
            <person name="Karlsson M."/>
            <person name="Huettel B."/>
            <person name="Barry K.W."/>
            <person name="Haridas S."/>
            <person name="Chen C."/>
            <person name="Bauer D."/>
            <person name="Andreopoulos W."/>
            <person name="Pangilinan J."/>
            <person name="LaButti K."/>
            <person name="Riley R."/>
            <person name="Lipzen A."/>
            <person name="Clum A."/>
            <person name="Drula E."/>
            <person name="Henrissat B."/>
            <person name="Kohler A."/>
            <person name="Grigoriev I.V."/>
            <person name="Martin F.M."/>
            <person name="Hacquard S."/>
        </authorList>
    </citation>
    <scope>NUCLEOTIDE SEQUENCE</scope>
    <source>
        <strain evidence="13">MPI-SDFR-AT-0117</strain>
    </source>
</reference>
<evidence type="ECO:0000256" key="10">
    <source>
        <dbReference type="ARBA" id="ARBA00023326"/>
    </source>
</evidence>
<accession>A0A9P9AGK9</accession>
<evidence type="ECO:0000256" key="3">
    <source>
        <dbReference type="ARBA" id="ARBA00008682"/>
    </source>
</evidence>
<comment type="catalytic activity">
    <reaction evidence="1">
        <text>Random endo-hydrolysis of N-acetyl-beta-D-glucosaminide (1-&gt;4)-beta-linkages in chitin and chitodextrins.</text>
        <dbReference type="EC" id="3.2.1.14"/>
    </reaction>
</comment>
<evidence type="ECO:0000256" key="5">
    <source>
        <dbReference type="ARBA" id="ARBA00022525"/>
    </source>
</evidence>
<evidence type="ECO:0000313" key="13">
    <source>
        <dbReference type="EMBL" id="KAH6693774.1"/>
    </source>
</evidence>
<dbReference type="GO" id="GO:0000272">
    <property type="term" value="P:polysaccharide catabolic process"/>
    <property type="evidence" value="ECO:0007669"/>
    <property type="project" value="UniProtKB-KW"/>
</dbReference>
<dbReference type="AlphaFoldDB" id="A0A9P9AGK9"/>
<dbReference type="InterPro" id="IPR050314">
    <property type="entry name" value="Glycosyl_Hydrlase_18"/>
</dbReference>
<name>A0A9P9AGK9_9PEZI</name>
<keyword evidence="9 11" id="KW-0326">Glycosidase</keyword>
<dbReference type="InterPro" id="IPR011583">
    <property type="entry name" value="Chitinase_II/V-like_cat"/>
</dbReference>
<dbReference type="InterPro" id="IPR017853">
    <property type="entry name" value="GH"/>
</dbReference>
<dbReference type="Gene3D" id="3.10.50.10">
    <property type="match status" value="1"/>
</dbReference>
<dbReference type="EMBL" id="JAGSXJ010000003">
    <property type="protein sequence ID" value="KAH6693774.1"/>
    <property type="molecule type" value="Genomic_DNA"/>
</dbReference>
<dbReference type="InterPro" id="IPR001223">
    <property type="entry name" value="Glyco_hydro18_cat"/>
</dbReference>
<organism evidence="13 14">
    <name type="scientific">Plectosphaerella plurivora</name>
    <dbReference type="NCBI Taxonomy" id="936078"/>
    <lineage>
        <taxon>Eukaryota</taxon>
        <taxon>Fungi</taxon>
        <taxon>Dikarya</taxon>
        <taxon>Ascomycota</taxon>
        <taxon>Pezizomycotina</taxon>
        <taxon>Sordariomycetes</taxon>
        <taxon>Hypocreomycetidae</taxon>
        <taxon>Glomerellales</taxon>
        <taxon>Plectosphaerellaceae</taxon>
        <taxon>Plectosphaerella</taxon>
    </lineage>
</organism>
<dbReference type="GO" id="GO:0005576">
    <property type="term" value="C:extracellular region"/>
    <property type="evidence" value="ECO:0007669"/>
    <property type="project" value="UniProtKB-SubCell"/>
</dbReference>
<keyword evidence="10" id="KW-0624">Polysaccharide degradation</keyword>
<evidence type="ECO:0000256" key="1">
    <source>
        <dbReference type="ARBA" id="ARBA00000822"/>
    </source>
</evidence>
<dbReference type="SUPFAM" id="SSF51445">
    <property type="entry name" value="(Trans)glycosidases"/>
    <property type="match status" value="1"/>
</dbReference>
<dbReference type="InterPro" id="IPR001579">
    <property type="entry name" value="Glyco_hydro_18_chit_AS"/>
</dbReference>
<dbReference type="InterPro" id="IPR029070">
    <property type="entry name" value="Chitinase_insertion_sf"/>
</dbReference>
<evidence type="ECO:0000256" key="9">
    <source>
        <dbReference type="ARBA" id="ARBA00023295"/>
    </source>
</evidence>
<comment type="caution">
    <text evidence="13">The sequence shown here is derived from an EMBL/GenBank/DDBJ whole genome shotgun (WGS) entry which is preliminary data.</text>
</comment>
<dbReference type="PROSITE" id="PS01095">
    <property type="entry name" value="GH18_1"/>
    <property type="match status" value="1"/>
</dbReference>
<evidence type="ECO:0000256" key="4">
    <source>
        <dbReference type="ARBA" id="ARBA00012729"/>
    </source>
</evidence>
<evidence type="ECO:0000256" key="11">
    <source>
        <dbReference type="RuleBase" id="RU000489"/>
    </source>
</evidence>
<keyword evidence="5" id="KW-0964">Secreted</keyword>
<keyword evidence="7" id="KW-0146">Chitin degradation</keyword>
<protein>
    <recommendedName>
        <fullName evidence="4">chitinase</fullName>
        <ecNumber evidence="4">3.2.1.14</ecNumber>
    </recommendedName>
</protein>
<evidence type="ECO:0000256" key="6">
    <source>
        <dbReference type="ARBA" id="ARBA00022801"/>
    </source>
</evidence>
<dbReference type="GO" id="GO:0008061">
    <property type="term" value="F:chitin binding"/>
    <property type="evidence" value="ECO:0007669"/>
    <property type="project" value="InterPro"/>
</dbReference>
<dbReference type="PANTHER" id="PTHR11177">
    <property type="entry name" value="CHITINASE"/>
    <property type="match status" value="1"/>
</dbReference>
<dbReference type="OrthoDB" id="76388at2759"/>
<keyword evidence="6 11" id="KW-0378">Hydrolase</keyword>
<dbReference type="PROSITE" id="PS51910">
    <property type="entry name" value="GH18_2"/>
    <property type="match status" value="1"/>
</dbReference>
<feature type="domain" description="GH18" evidence="12">
    <location>
        <begin position="4"/>
        <end position="344"/>
    </location>
</feature>
<sequence length="347" mass="37938">MSQFANAVYYPQWKIYDGIAPSSLNVDQTSHILYAFVGVNQDGTLRPTDDWADNNVDADGVKGCLPALAQLKAAHPHLRLLLSLGGATASAEFPALAANPQARQTLARECRAFLDRYGLDGVDIDWEHPKDQTEGYNFLCLLYDLRTTLPGPRYLLTTALPPGEWVLRNINLAQAALYLDFLNLMAYDLSGSWGEVAGHQAQLFPPSGGDCHPACRGGCADGIDYALRMGFPPQKILLGIPAYARFFPGASCPGESFSNAGEMDYDKFPEEWVSCASVDHQAAAAYYVDGEKGFASFDTPETVRIKARYVRDRGLGGMMYWTGTADRKGSQSLVAAGYREMHGYPPQ</sequence>
<dbReference type="SMART" id="SM00636">
    <property type="entry name" value="Glyco_18"/>
    <property type="match status" value="1"/>
</dbReference>
<dbReference type="Proteomes" id="UP000770015">
    <property type="component" value="Unassembled WGS sequence"/>
</dbReference>
<dbReference type="EC" id="3.2.1.14" evidence="4"/>
<evidence type="ECO:0000313" key="14">
    <source>
        <dbReference type="Proteomes" id="UP000770015"/>
    </source>
</evidence>
<keyword evidence="8" id="KW-0119">Carbohydrate metabolism</keyword>
<comment type="subcellular location">
    <subcellularLocation>
        <location evidence="2">Secreted</location>
    </subcellularLocation>
</comment>
<evidence type="ECO:0000256" key="8">
    <source>
        <dbReference type="ARBA" id="ARBA00023277"/>
    </source>
</evidence>
<evidence type="ECO:0000256" key="7">
    <source>
        <dbReference type="ARBA" id="ARBA00023024"/>
    </source>
</evidence>
<dbReference type="GO" id="GO:0006032">
    <property type="term" value="P:chitin catabolic process"/>
    <property type="evidence" value="ECO:0007669"/>
    <property type="project" value="UniProtKB-KW"/>
</dbReference>
<evidence type="ECO:0000256" key="2">
    <source>
        <dbReference type="ARBA" id="ARBA00004613"/>
    </source>
</evidence>
<dbReference type="GO" id="GO:0008843">
    <property type="term" value="F:endochitinase activity"/>
    <property type="evidence" value="ECO:0007669"/>
    <property type="project" value="UniProtKB-EC"/>
</dbReference>
<keyword evidence="14" id="KW-1185">Reference proteome</keyword>